<keyword evidence="3 8" id="KW-1134">Transmembrane beta strand</keyword>
<dbReference type="InterPro" id="IPR012910">
    <property type="entry name" value="Plug_dom"/>
</dbReference>
<dbReference type="SUPFAM" id="SSF56935">
    <property type="entry name" value="Porins"/>
    <property type="match status" value="1"/>
</dbReference>
<keyword evidence="4 8" id="KW-0812">Transmembrane</keyword>
<dbReference type="AlphaFoldDB" id="A0A7W7JYK0"/>
<evidence type="ECO:0000256" key="10">
    <source>
        <dbReference type="SAM" id="MobiDB-lite"/>
    </source>
</evidence>
<keyword evidence="5 9" id="KW-0798">TonB box</keyword>
<dbReference type="Gene3D" id="2.40.170.20">
    <property type="entry name" value="TonB-dependent receptor, beta-barrel domain"/>
    <property type="match status" value="1"/>
</dbReference>
<feature type="domain" description="TonB-dependent receptor-like beta-barrel" evidence="12">
    <location>
        <begin position="276"/>
        <end position="676"/>
    </location>
</feature>
<gene>
    <name evidence="14" type="ORF">HNP52_000423</name>
</gene>
<feature type="region of interest" description="Disordered" evidence="10">
    <location>
        <begin position="22"/>
        <end position="50"/>
    </location>
</feature>
<feature type="signal peptide" evidence="11">
    <location>
        <begin position="1"/>
        <end position="20"/>
    </location>
</feature>
<comment type="caution">
    <text evidence="14">The sequence shown here is derived from an EMBL/GenBank/DDBJ whole genome shotgun (WGS) entry which is preliminary data.</text>
</comment>
<dbReference type="InterPro" id="IPR039426">
    <property type="entry name" value="TonB-dep_rcpt-like"/>
</dbReference>
<dbReference type="Proteomes" id="UP000575241">
    <property type="component" value="Unassembled WGS sequence"/>
</dbReference>
<sequence length="707" mass="75065">MLLRPLLLASAALLALPAHAEETPANGNTAPATSNTESKAPAASDQDHDQPGAQIVVTGTRARNTADVLGGTAVLAKEELTRDLRPTIGDTLANQPGVSATSFGPNASRPVLRGFIGARAPLLTDGIGSIDVSNTSADHAPIINPLTADRIEVLRGPTALIFGPSAIGGVVNVIDSRIPRHMPEEVVHFDGIASYGSAANERSVSGAADVPVASKIVLHADGSFSQTGDQRTGGYVLSRELRAQAAASADPEIQELADLKGKVPNTAGKTWDVAGGAAIIDGNNNVGFSVSHFDTFYGVPVRYSLDPAIEAENVRLHAQQTRVDIRGEVDTGGGIFKQIRTRWAAADYKHSEIEEDGAVGTTFYNQGYEGRLELVQTARGGWDGLIGGQFSLRDMHVVGDEKFLPKNSAQQFGLFTLQSLDLGAFKAEAAARFEHNNVSAQADADIGNPAYNRNFNSFSASLGASYAVADGMRFGVNVSRAERAPTPEELFANGPHAGTQAFEIGNPNFGTEKSWGVEATFKGSGDGFAFSTAAYYNWFKGYIYDTPTGATEDDLPVFQYNQADARYYGFEAEGSLRLATVKDFTINATALADYVHAEIVGTGPAPRIPPLRINGGLEATSDAFTIRGEVEHVFDQTRISAFETPTNGFTFVNASVSWKPWGAGSNTSLQLSANNIFDVEARRAASVLKDYAPLPGRDIRVTARIQI</sequence>
<keyword evidence="7 8" id="KW-0998">Cell outer membrane</keyword>
<name>A0A7W7JYK0_9SPHN</name>
<feature type="domain" description="TonB-dependent receptor plug" evidence="13">
    <location>
        <begin position="67"/>
        <end position="170"/>
    </location>
</feature>
<evidence type="ECO:0000256" key="6">
    <source>
        <dbReference type="ARBA" id="ARBA00023136"/>
    </source>
</evidence>
<keyword evidence="15" id="KW-1185">Reference proteome</keyword>
<protein>
    <submittedName>
        <fullName evidence="14">Iron complex outermembrane receptor protein</fullName>
    </submittedName>
</protein>
<dbReference type="RefSeq" id="WP_184161819.1">
    <property type="nucleotide sequence ID" value="NZ_JACHLN010000001.1"/>
</dbReference>
<evidence type="ECO:0000256" key="11">
    <source>
        <dbReference type="SAM" id="SignalP"/>
    </source>
</evidence>
<accession>A0A7W7JYK0</accession>
<evidence type="ECO:0000259" key="13">
    <source>
        <dbReference type="Pfam" id="PF07715"/>
    </source>
</evidence>
<evidence type="ECO:0000256" key="7">
    <source>
        <dbReference type="ARBA" id="ARBA00023237"/>
    </source>
</evidence>
<reference evidence="14 15" key="1">
    <citation type="submission" date="2020-08" db="EMBL/GenBank/DDBJ databases">
        <title>Functional genomics of gut bacteria from endangered species of beetles.</title>
        <authorList>
            <person name="Carlos-Shanley C."/>
        </authorList>
    </citation>
    <scope>NUCLEOTIDE SEQUENCE [LARGE SCALE GENOMIC DNA]</scope>
    <source>
        <strain evidence="14 15">S00224</strain>
    </source>
</reference>
<dbReference type="EMBL" id="JACHLN010000001">
    <property type="protein sequence ID" value="MBB4837372.1"/>
    <property type="molecule type" value="Genomic_DNA"/>
</dbReference>
<dbReference type="PROSITE" id="PS52016">
    <property type="entry name" value="TONB_DEPENDENT_REC_3"/>
    <property type="match status" value="1"/>
</dbReference>
<evidence type="ECO:0000256" key="2">
    <source>
        <dbReference type="ARBA" id="ARBA00022448"/>
    </source>
</evidence>
<evidence type="ECO:0000256" key="3">
    <source>
        <dbReference type="ARBA" id="ARBA00022452"/>
    </source>
</evidence>
<evidence type="ECO:0000256" key="9">
    <source>
        <dbReference type="RuleBase" id="RU003357"/>
    </source>
</evidence>
<feature type="chain" id="PRO_5030959625" evidence="11">
    <location>
        <begin position="21"/>
        <end position="707"/>
    </location>
</feature>
<evidence type="ECO:0000313" key="14">
    <source>
        <dbReference type="EMBL" id="MBB4837372.1"/>
    </source>
</evidence>
<dbReference type="GO" id="GO:0015344">
    <property type="term" value="F:siderophore uptake transmembrane transporter activity"/>
    <property type="evidence" value="ECO:0007669"/>
    <property type="project" value="TreeGrafter"/>
</dbReference>
<comment type="subcellular location">
    <subcellularLocation>
        <location evidence="1 8">Cell outer membrane</location>
        <topology evidence="1 8">Multi-pass membrane protein</topology>
    </subcellularLocation>
</comment>
<dbReference type="PANTHER" id="PTHR30069">
    <property type="entry name" value="TONB-DEPENDENT OUTER MEMBRANE RECEPTOR"/>
    <property type="match status" value="1"/>
</dbReference>
<evidence type="ECO:0000256" key="4">
    <source>
        <dbReference type="ARBA" id="ARBA00022692"/>
    </source>
</evidence>
<evidence type="ECO:0000256" key="5">
    <source>
        <dbReference type="ARBA" id="ARBA00023077"/>
    </source>
</evidence>
<feature type="compositionally biased region" description="Polar residues" evidence="10">
    <location>
        <begin position="25"/>
        <end position="38"/>
    </location>
</feature>
<dbReference type="InterPro" id="IPR037066">
    <property type="entry name" value="Plug_dom_sf"/>
</dbReference>
<evidence type="ECO:0000256" key="8">
    <source>
        <dbReference type="PROSITE-ProRule" id="PRU01360"/>
    </source>
</evidence>
<organism evidence="14 15">
    <name type="scientific">Sphingomonas kyeonggiensis</name>
    <dbReference type="NCBI Taxonomy" id="1268553"/>
    <lineage>
        <taxon>Bacteria</taxon>
        <taxon>Pseudomonadati</taxon>
        <taxon>Pseudomonadota</taxon>
        <taxon>Alphaproteobacteria</taxon>
        <taxon>Sphingomonadales</taxon>
        <taxon>Sphingomonadaceae</taxon>
        <taxon>Sphingomonas</taxon>
    </lineage>
</organism>
<dbReference type="Pfam" id="PF07715">
    <property type="entry name" value="Plug"/>
    <property type="match status" value="1"/>
</dbReference>
<dbReference type="Pfam" id="PF00593">
    <property type="entry name" value="TonB_dep_Rec_b-barrel"/>
    <property type="match status" value="1"/>
</dbReference>
<dbReference type="InterPro" id="IPR000531">
    <property type="entry name" value="Beta-barrel_TonB"/>
</dbReference>
<dbReference type="GO" id="GO:0044718">
    <property type="term" value="P:siderophore transmembrane transport"/>
    <property type="evidence" value="ECO:0007669"/>
    <property type="project" value="TreeGrafter"/>
</dbReference>
<evidence type="ECO:0000256" key="1">
    <source>
        <dbReference type="ARBA" id="ARBA00004571"/>
    </source>
</evidence>
<keyword evidence="6 8" id="KW-0472">Membrane</keyword>
<keyword evidence="14" id="KW-0675">Receptor</keyword>
<evidence type="ECO:0000259" key="12">
    <source>
        <dbReference type="Pfam" id="PF00593"/>
    </source>
</evidence>
<dbReference type="GO" id="GO:0009279">
    <property type="term" value="C:cell outer membrane"/>
    <property type="evidence" value="ECO:0007669"/>
    <property type="project" value="UniProtKB-SubCell"/>
</dbReference>
<dbReference type="InterPro" id="IPR036942">
    <property type="entry name" value="Beta-barrel_TonB_sf"/>
</dbReference>
<evidence type="ECO:0000313" key="15">
    <source>
        <dbReference type="Proteomes" id="UP000575241"/>
    </source>
</evidence>
<keyword evidence="2 8" id="KW-0813">Transport</keyword>
<keyword evidence="11" id="KW-0732">Signal</keyword>
<dbReference type="PANTHER" id="PTHR30069:SF40">
    <property type="entry name" value="TONB-DEPENDENT RECEPTOR NMB0964-RELATED"/>
    <property type="match status" value="1"/>
</dbReference>
<comment type="similarity">
    <text evidence="8 9">Belongs to the TonB-dependent receptor family.</text>
</comment>
<proteinExistence type="inferred from homology"/>
<dbReference type="Gene3D" id="2.170.130.10">
    <property type="entry name" value="TonB-dependent receptor, plug domain"/>
    <property type="match status" value="1"/>
</dbReference>